<keyword evidence="4" id="KW-0804">Transcription</keyword>
<reference evidence="7" key="1">
    <citation type="submission" date="2016-10" db="EMBL/GenBank/DDBJ databases">
        <authorList>
            <person name="Varghese N."/>
            <person name="Submissions S."/>
        </authorList>
    </citation>
    <scope>NUCLEOTIDE SEQUENCE [LARGE SCALE GENOMIC DNA]</scope>
    <source>
        <strain evidence="7">CGMCC 1.7062</strain>
    </source>
</reference>
<evidence type="ECO:0000256" key="1">
    <source>
        <dbReference type="ARBA" id="ARBA00009437"/>
    </source>
</evidence>
<organism evidence="6 7">
    <name type="scientific">Vibrio hangzhouensis</name>
    <dbReference type="NCBI Taxonomy" id="462991"/>
    <lineage>
        <taxon>Bacteria</taxon>
        <taxon>Pseudomonadati</taxon>
        <taxon>Pseudomonadota</taxon>
        <taxon>Gammaproteobacteria</taxon>
        <taxon>Vibrionales</taxon>
        <taxon>Vibrionaceae</taxon>
        <taxon>Vibrio</taxon>
    </lineage>
</organism>
<evidence type="ECO:0000313" key="7">
    <source>
        <dbReference type="Proteomes" id="UP000236721"/>
    </source>
</evidence>
<dbReference type="PROSITE" id="PS50931">
    <property type="entry name" value="HTH_LYSR"/>
    <property type="match status" value="1"/>
</dbReference>
<accession>A0A1H6A8T0</accession>
<keyword evidence="3 6" id="KW-0238">DNA-binding</keyword>
<dbReference type="InterPro" id="IPR005119">
    <property type="entry name" value="LysR_subst-bd"/>
</dbReference>
<dbReference type="SUPFAM" id="SSF53850">
    <property type="entry name" value="Periplasmic binding protein-like II"/>
    <property type="match status" value="1"/>
</dbReference>
<evidence type="ECO:0000256" key="4">
    <source>
        <dbReference type="ARBA" id="ARBA00023163"/>
    </source>
</evidence>
<dbReference type="SUPFAM" id="SSF46785">
    <property type="entry name" value="Winged helix' DNA-binding domain"/>
    <property type="match status" value="1"/>
</dbReference>
<dbReference type="OrthoDB" id="6565067at2"/>
<name>A0A1H6A8T0_9VIBR</name>
<protein>
    <submittedName>
        <fullName evidence="6">DNA-binding transcriptional regulator, LysR family</fullName>
    </submittedName>
</protein>
<dbReference type="Proteomes" id="UP000236721">
    <property type="component" value="Unassembled WGS sequence"/>
</dbReference>
<dbReference type="CDD" id="cd05466">
    <property type="entry name" value="PBP2_LTTR_substrate"/>
    <property type="match status" value="1"/>
</dbReference>
<evidence type="ECO:0000313" key="6">
    <source>
        <dbReference type="EMBL" id="SEG44720.1"/>
    </source>
</evidence>
<evidence type="ECO:0000256" key="3">
    <source>
        <dbReference type="ARBA" id="ARBA00023125"/>
    </source>
</evidence>
<keyword evidence="2" id="KW-0805">Transcription regulation</keyword>
<dbReference type="InterPro" id="IPR036388">
    <property type="entry name" value="WH-like_DNA-bd_sf"/>
</dbReference>
<evidence type="ECO:0000259" key="5">
    <source>
        <dbReference type="PROSITE" id="PS50931"/>
    </source>
</evidence>
<dbReference type="GO" id="GO:0000976">
    <property type="term" value="F:transcription cis-regulatory region binding"/>
    <property type="evidence" value="ECO:0007669"/>
    <property type="project" value="TreeGrafter"/>
</dbReference>
<dbReference type="GO" id="GO:0003700">
    <property type="term" value="F:DNA-binding transcription factor activity"/>
    <property type="evidence" value="ECO:0007669"/>
    <property type="project" value="InterPro"/>
</dbReference>
<dbReference type="Gene3D" id="3.40.190.290">
    <property type="match status" value="1"/>
</dbReference>
<dbReference type="InterPro" id="IPR036390">
    <property type="entry name" value="WH_DNA-bd_sf"/>
</dbReference>
<feature type="domain" description="HTH lysR-type" evidence="5">
    <location>
        <begin position="3"/>
        <end position="61"/>
    </location>
</feature>
<dbReference type="AlphaFoldDB" id="A0A1H6A8T0"/>
<dbReference type="InterPro" id="IPR000847">
    <property type="entry name" value="LysR_HTH_N"/>
</dbReference>
<gene>
    <name evidence="6" type="ORF">SAMN04488244_11483</name>
</gene>
<dbReference type="RefSeq" id="WP_103881102.1">
    <property type="nucleotide sequence ID" value="NZ_FNVG01000014.1"/>
</dbReference>
<keyword evidence="7" id="KW-1185">Reference proteome</keyword>
<evidence type="ECO:0000256" key="2">
    <source>
        <dbReference type="ARBA" id="ARBA00023015"/>
    </source>
</evidence>
<dbReference type="Gene3D" id="1.10.10.10">
    <property type="entry name" value="Winged helix-like DNA-binding domain superfamily/Winged helix DNA-binding domain"/>
    <property type="match status" value="1"/>
</dbReference>
<dbReference type="PANTHER" id="PTHR30126:SF91">
    <property type="entry name" value="LYSR FAMILY TRANSCRIPTIONAL REGULATOR"/>
    <property type="match status" value="1"/>
</dbReference>
<dbReference type="Pfam" id="PF00126">
    <property type="entry name" value="HTH_1"/>
    <property type="match status" value="1"/>
</dbReference>
<dbReference type="PANTHER" id="PTHR30126">
    <property type="entry name" value="HTH-TYPE TRANSCRIPTIONAL REGULATOR"/>
    <property type="match status" value="1"/>
</dbReference>
<dbReference type="EMBL" id="FNVG01000014">
    <property type="protein sequence ID" value="SEG44720.1"/>
    <property type="molecule type" value="Genomic_DNA"/>
</dbReference>
<proteinExistence type="inferred from homology"/>
<comment type="similarity">
    <text evidence="1">Belongs to the LysR transcriptional regulatory family.</text>
</comment>
<sequence length="288" mass="32629">MIITTERLRYFVSVAEQGSFSAAARELGVSVSAVNQTIINLEEDLEVTLFERRSGKKPKLTVEGRSLYFKSLDVLPRILGIEQYAETLKLGVESAVTIAVHPYSFYNKYVELFKAFTDKYPQVQLNIVDSETLETFDEGFDLLIAPSSLEVMRARNVESVDRLEWKIVCSEEHPLAKLKGRIEVADLQNHTQLMMAEGFITKPEYREALRYSSSFINVTNFYQYRQLLLSGVGFATYPAELLNNNDGDRKLIILDFEFGSEGNSWPIDLVWSDNIGIAGQWLVGQLTG</sequence>
<dbReference type="Pfam" id="PF03466">
    <property type="entry name" value="LysR_substrate"/>
    <property type="match status" value="1"/>
</dbReference>